<keyword evidence="11" id="KW-1185">Reference proteome</keyword>
<evidence type="ECO:0000256" key="6">
    <source>
        <dbReference type="ARBA" id="ARBA00022825"/>
    </source>
</evidence>
<dbReference type="AlphaFoldDB" id="A0A1G4Y5T6"/>
<dbReference type="EMBL" id="FMUH01000003">
    <property type="protein sequence ID" value="SCX48844.1"/>
    <property type="molecule type" value="Genomic_DNA"/>
</dbReference>
<evidence type="ECO:0000313" key="11">
    <source>
        <dbReference type="Proteomes" id="UP000198981"/>
    </source>
</evidence>
<dbReference type="InterPro" id="IPR002471">
    <property type="entry name" value="Pept_S9_AS"/>
</dbReference>
<dbReference type="GO" id="GO:0006508">
    <property type="term" value="P:proteolysis"/>
    <property type="evidence" value="ECO:0007669"/>
    <property type="project" value="UniProtKB-KW"/>
</dbReference>
<dbReference type="STRING" id="1960309.SAMN03159343_2054"/>
<dbReference type="GO" id="GO:0070012">
    <property type="term" value="F:oligopeptidase activity"/>
    <property type="evidence" value="ECO:0007669"/>
    <property type="project" value="TreeGrafter"/>
</dbReference>
<proteinExistence type="inferred from homology"/>
<evidence type="ECO:0000256" key="4">
    <source>
        <dbReference type="ARBA" id="ARBA00022670"/>
    </source>
</evidence>
<comment type="catalytic activity">
    <reaction evidence="1">
        <text>Hydrolysis of Pro-|-Xaa &gt;&gt; Ala-|-Xaa in oligopeptides.</text>
        <dbReference type="EC" id="3.4.21.26"/>
    </reaction>
</comment>
<dbReference type="InterPro" id="IPR023302">
    <property type="entry name" value="Pept_S9A_N"/>
</dbReference>
<comment type="similarity">
    <text evidence="2">Belongs to the peptidase S9A family.</text>
</comment>
<dbReference type="InterPro" id="IPR029058">
    <property type="entry name" value="AB_hydrolase_fold"/>
</dbReference>
<evidence type="ECO:0000256" key="7">
    <source>
        <dbReference type="SAM" id="MobiDB-lite"/>
    </source>
</evidence>
<dbReference type="PANTHER" id="PTHR42881:SF2">
    <property type="entry name" value="PROLYL ENDOPEPTIDASE"/>
    <property type="match status" value="1"/>
</dbReference>
<dbReference type="SUPFAM" id="SSF53474">
    <property type="entry name" value="alpha/beta-Hydrolases"/>
    <property type="match status" value="1"/>
</dbReference>
<keyword evidence="4" id="KW-0645">Protease</keyword>
<dbReference type="EC" id="3.4.21.26" evidence="3"/>
<dbReference type="GO" id="GO:0004252">
    <property type="term" value="F:serine-type endopeptidase activity"/>
    <property type="evidence" value="ECO:0007669"/>
    <property type="project" value="UniProtKB-EC"/>
</dbReference>
<dbReference type="PROSITE" id="PS00708">
    <property type="entry name" value="PRO_ENDOPEP_SER"/>
    <property type="match status" value="1"/>
</dbReference>
<evidence type="ECO:0000256" key="3">
    <source>
        <dbReference type="ARBA" id="ARBA00011897"/>
    </source>
</evidence>
<evidence type="ECO:0000256" key="2">
    <source>
        <dbReference type="ARBA" id="ARBA00005228"/>
    </source>
</evidence>
<dbReference type="InterPro" id="IPR051167">
    <property type="entry name" value="Prolyl_oligopep/macrocyclase"/>
</dbReference>
<dbReference type="GO" id="GO:0005829">
    <property type="term" value="C:cytosol"/>
    <property type="evidence" value="ECO:0007669"/>
    <property type="project" value="TreeGrafter"/>
</dbReference>
<dbReference type="Pfam" id="PF00326">
    <property type="entry name" value="Peptidase_S9"/>
    <property type="match status" value="1"/>
</dbReference>
<dbReference type="InterPro" id="IPR002470">
    <property type="entry name" value="Peptidase_S9A"/>
</dbReference>
<dbReference type="InterPro" id="IPR001375">
    <property type="entry name" value="Peptidase_S9_cat"/>
</dbReference>
<dbReference type="SUPFAM" id="SSF50993">
    <property type="entry name" value="Peptidase/esterase 'gauge' domain"/>
    <property type="match status" value="1"/>
</dbReference>
<name>A0A1G4Y5T6_9ACTN</name>
<evidence type="ECO:0000313" key="10">
    <source>
        <dbReference type="EMBL" id="SCX48844.1"/>
    </source>
</evidence>
<feature type="domain" description="Peptidase S9A N-terminal" evidence="9">
    <location>
        <begin position="68"/>
        <end position="465"/>
    </location>
</feature>
<evidence type="ECO:0000256" key="5">
    <source>
        <dbReference type="ARBA" id="ARBA00022801"/>
    </source>
</evidence>
<evidence type="ECO:0000256" key="1">
    <source>
        <dbReference type="ARBA" id="ARBA00001070"/>
    </source>
</evidence>
<organism evidence="10 11">
    <name type="scientific">Klenkia marina</name>
    <dbReference type="NCBI Taxonomy" id="1960309"/>
    <lineage>
        <taxon>Bacteria</taxon>
        <taxon>Bacillati</taxon>
        <taxon>Actinomycetota</taxon>
        <taxon>Actinomycetes</taxon>
        <taxon>Geodermatophilales</taxon>
        <taxon>Geodermatophilaceae</taxon>
        <taxon>Klenkia</taxon>
    </lineage>
</organism>
<dbReference type="Pfam" id="PF02897">
    <property type="entry name" value="Peptidase_S9_N"/>
    <property type="match status" value="1"/>
</dbReference>
<dbReference type="Gene3D" id="2.130.10.120">
    <property type="entry name" value="Prolyl oligopeptidase, N-terminal domain"/>
    <property type="match status" value="1"/>
</dbReference>
<dbReference type="Proteomes" id="UP000198981">
    <property type="component" value="Unassembled WGS sequence"/>
</dbReference>
<feature type="region of interest" description="Disordered" evidence="7">
    <location>
        <begin position="31"/>
        <end position="58"/>
    </location>
</feature>
<reference evidence="11" key="1">
    <citation type="submission" date="2016-10" db="EMBL/GenBank/DDBJ databases">
        <authorList>
            <person name="Varghese N."/>
            <person name="Submissions S."/>
        </authorList>
    </citation>
    <scope>NUCLEOTIDE SEQUENCE [LARGE SCALE GENOMIC DNA]</scope>
    <source>
        <strain evidence="11">DSM 45722</strain>
    </source>
</reference>
<feature type="domain" description="Peptidase S9 prolyl oligopeptidase catalytic" evidence="8">
    <location>
        <begin position="531"/>
        <end position="742"/>
    </location>
</feature>
<gene>
    <name evidence="10" type="ORF">SAMN03159343_2054</name>
</gene>
<dbReference type="PRINTS" id="PR00862">
    <property type="entry name" value="PROLIGOPTASE"/>
</dbReference>
<keyword evidence="5" id="KW-0378">Hydrolase</keyword>
<sequence length="750" mass="79422">MLRPTGTPILPPIGGLWANAFLPPRYGPVVSTAPSSAPDPAGHTALRPDPAGDTALRPDPALAPRLDLVEDLHGHRVADPYRWLEDVADPRTQAWVATQDAHATQVLSGLPAREAFAARLRGLVRSGAVGIPVWRAGRAFSTRRDPGQEHAVLRVREAVGTQRVLVDPMALDAAGTTTLDAWSPSWEGTRLAYQVSVGGDEESLLHVLDVATGELLDGPVDRCRYSPVAWLPGGEELFYVRRLAPDQVPAGEEQFHRRVYRHRVGADPSSDVLVHGEGLDPTNYYGVRTSSDGRWLVVSASAGTAPRDDVWLADLHGDGVLRPLQTGVDAQTSAWVARDGRLWLFTDRDAPRGRLAVADPTDPTTWEPAAWTEVVPEAGAAVLSDVALVDGADGTLQVLAVHAVDATDRLSLWAADGTGRRTDVAVPPGSIAGVSAPPEGGTTAWVGFTDHATPPSVLRWDATDPAVLVDAERAPVAGDVPDVVVTETHATSADGTPVHLFVVAQAGAPDRPRPAVLYGYGGFNVSLTPAYSAQTLAWVAAGGVWAVANLRGGSEHGEEWHRAGMRERKQNVFDDFAAAGEHLVAQGWTTHDQLGVFGGSNGGLLVGTTTTQRPDLAAAVVCSAPLLDMVRYELFGLGRTWNDEYGTAADPEELGWLLGYSPYHHVVEGTAYPAVLFTTFESDTRVDPLHARKLAAALQHATSSGAPVVLRREVAVGHGARAVSRTVELAADQLAFLAAATGLSVETPAG</sequence>
<dbReference type="Gene3D" id="3.40.50.1820">
    <property type="entry name" value="alpha/beta hydrolase"/>
    <property type="match status" value="1"/>
</dbReference>
<evidence type="ECO:0000259" key="8">
    <source>
        <dbReference type="Pfam" id="PF00326"/>
    </source>
</evidence>
<evidence type="ECO:0000259" key="9">
    <source>
        <dbReference type="Pfam" id="PF02897"/>
    </source>
</evidence>
<keyword evidence="6" id="KW-0720">Serine protease</keyword>
<accession>A0A1G4Y5T6</accession>
<protein>
    <recommendedName>
        <fullName evidence="3">prolyl oligopeptidase</fullName>
        <ecNumber evidence="3">3.4.21.26</ecNumber>
    </recommendedName>
</protein>
<dbReference type="PANTHER" id="PTHR42881">
    <property type="entry name" value="PROLYL ENDOPEPTIDASE"/>
    <property type="match status" value="1"/>
</dbReference>